<name>A0ABS2G6K1_FUSMR</name>
<sequence length="83" mass="9926">RKLSNIRNNYLHQVTTNIVKTKPYRIVIEDLNISGMMKNKHLSNSVRRQCFYKFREYITYKSELYGIKLVIADRFYPSSKTCS</sequence>
<evidence type="ECO:0000256" key="1">
    <source>
        <dbReference type="ARBA" id="ARBA00023125"/>
    </source>
</evidence>
<reference evidence="3 4" key="1">
    <citation type="journal article" date="2021" name="Sci. Rep.">
        <title>The distribution of antibiotic resistance genes in chicken gut microbiota commensals.</title>
        <authorList>
            <person name="Juricova H."/>
            <person name="Matiasovicova J."/>
            <person name="Kubasova T."/>
            <person name="Cejkova D."/>
            <person name="Rychlik I."/>
        </authorList>
    </citation>
    <scope>NUCLEOTIDE SEQUENCE [LARGE SCALE GENOMIC DNA]</scope>
    <source>
        <strain evidence="3 4">An425</strain>
    </source>
</reference>
<keyword evidence="4" id="KW-1185">Reference proteome</keyword>
<proteinExistence type="predicted"/>
<organism evidence="3 4">
    <name type="scientific">Fusobacterium mortiferum</name>
    <dbReference type="NCBI Taxonomy" id="850"/>
    <lineage>
        <taxon>Bacteria</taxon>
        <taxon>Fusobacteriati</taxon>
        <taxon>Fusobacteriota</taxon>
        <taxon>Fusobacteriia</taxon>
        <taxon>Fusobacteriales</taxon>
        <taxon>Fusobacteriaceae</taxon>
        <taxon>Fusobacterium</taxon>
    </lineage>
</organism>
<dbReference type="NCBIfam" id="TIGR01766">
    <property type="entry name" value="IS200/IS605 family accessory protein TnpB-like domain"/>
    <property type="match status" value="1"/>
</dbReference>
<dbReference type="Pfam" id="PF07282">
    <property type="entry name" value="Cas12f1-like_TNB"/>
    <property type="match status" value="1"/>
</dbReference>
<feature type="non-terminal residue" evidence="3">
    <location>
        <position position="83"/>
    </location>
</feature>
<feature type="domain" description="Cas12f1-like TNB" evidence="2">
    <location>
        <begin position="51"/>
        <end position="83"/>
    </location>
</feature>
<dbReference type="Proteomes" id="UP000728968">
    <property type="component" value="Unassembled WGS sequence"/>
</dbReference>
<evidence type="ECO:0000313" key="4">
    <source>
        <dbReference type="Proteomes" id="UP000728968"/>
    </source>
</evidence>
<dbReference type="EMBL" id="JACJLT010000450">
    <property type="protein sequence ID" value="MBM6876482.1"/>
    <property type="molecule type" value="Genomic_DNA"/>
</dbReference>
<evidence type="ECO:0000259" key="2">
    <source>
        <dbReference type="Pfam" id="PF07282"/>
    </source>
</evidence>
<accession>A0ABS2G6K1</accession>
<keyword evidence="1" id="KW-0238">DNA-binding</keyword>
<evidence type="ECO:0000313" key="3">
    <source>
        <dbReference type="EMBL" id="MBM6876482.1"/>
    </source>
</evidence>
<dbReference type="RefSeq" id="WP_204717048.1">
    <property type="nucleotide sequence ID" value="NZ_JACJLT010000450.1"/>
</dbReference>
<dbReference type="InterPro" id="IPR010095">
    <property type="entry name" value="Cas12f1-like_TNB"/>
</dbReference>
<comment type="caution">
    <text evidence="3">The sequence shown here is derived from an EMBL/GenBank/DDBJ whole genome shotgun (WGS) entry which is preliminary data.</text>
</comment>
<protein>
    <submittedName>
        <fullName evidence="3">IS200/IS605 family element transposase accessory protein TnpB</fullName>
    </submittedName>
</protein>
<gene>
    <name evidence="3" type="primary">tnpB</name>
    <name evidence="3" type="ORF">H6A04_12825</name>
</gene>
<feature type="non-terminal residue" evidence="3">
    <location>
        <position position="1"/>
    </location>
</feature>